<dbReference type="PANTHER" id="PTHR31301:SF68">
    <property type="entry name" value="LOB DOMAIN-CONTAINING PROTEIN 32-RELATED"/>
    <property type="match status" value="1"/>
</dbReference>
<protein>
    <recommendedName>
        <fullName evidence="3">LOB domain-containing protein</fullName>
    </recommendedName>
</protein>
<accession>A0A8J5I131</accession>
<name>A0A8J5I131_ZINOF</name>
<proteinExistence type="inferred from homology"/>
<dbReference type="Proteomes" id="UP000734854">
    <property type="component" value="Unassembled WGS sequence"/>
</dbReference>
<organism evidence="4 5">
    <name type="scientific">Zingiber officinale</name>
    <name type="common">Ginger</name>
    <name type="synonym">Amomum zingiber</name>
    <dbReference type="NCBI Taxonomy" id="94328"/>
    <lineage>
        <taxon>Eukaryota</taxon>
        <taxon>Viridiplantae</taxon>
        <taxon>Streptophyta</taxon>
        <taxon>Embryophyta</taxon>
        <taxon>Tracheophyta</taxon>
        <taxon>Spermatophyta</taxon>
        <taxon>Magnoliopsida</taxon>
        <taxon>Liliopsida</taxon>
        <taxon>Zingiberales</taxon>
        <taxon>Zingiberaceae</taxon>
        <taxon>Zingiber</taxon>
    </lineage>
</organism>
<feature type="domain" description="LOB" evidence="3">
    <location>
        <begin position="13"/>
        <end position="114"/>
    </location>
</feature>
<dbReference type="Pfam" id="PF03195">
    <property type="entry name" value="LOB"/>
    <property type="match status" value="1"/>
</dbReference>
<evidence type="ECO:0000313" key="4">
    <source>
        <dbReference type="EMBL" id="KAG6525067.1"/>
    </source>
</evidence>
<dbReference type="AlphaFoldDB" id="A0A8J5I131"/>
<evidence type="ECO:0000256" key="2">
    <source>
        <dbReference type="SAM" id="Coils"/>
    </source>
</evidence>
<reference evidence="4 5" key="1">
    <citation type="submission" date="2020-08" db="EMBL/GenBank/DDBJ databases">
        <title>Plant Genome Project.</title>
        <authorList>
            <person name="Zhang R.-G."/>
        </authorList>
    </citation>
    <scope>NUCLEOTIDE SEQUENCE [LARGE SCALE GENOMIC DNA]</scope>
    <source>
        <tissue evidence="4">Rhizome</tissue>
    </source>
</reference>
<dbReference type="InterPro" id="IPR004883">
    <property type="entry name" value="LOB"/>
</dbReference>
<sequence length="220" mass="23538">MTSSSSSSSSTSSPCAACKLLRRKCAPECVFAPHFPPDQPAKFANVHRVFGASNVAKLLKQLRPEQREDAVMSLAYEADARLRDPVNGCVGYIHLLQRRLSELQHDLSLAEKELSNLAAAGHHLVALPQHAFAPAAFPNFAGAVNGCFAGPTSVNTQPAAQAEIFYDRMGGFRAAAAATMTTTTSRLPAAQLLNSAGTFLEQHHHNYSEKGRNNTGLGHS</sequence>
<comment type="caution">
    <text evidence="4">The sequence shown here is derived from an EMBL/GenBank/DDBJ whole genome shotgun (WGS) entry which is preliminary data.</text>
</comment>
<keyword evidence="2" id="KW-0175">Coiled coil</keyword>
<keyword evidence="5" id="KW-1185">Reference proteome</keyword>
<evidence type="ECO:0000256" key="1">
    <source>
        <dbReference type="ARBA" id="ARBA00005474"/>
    </source>
</evidence>
<dbReference type="PANTHER" id="PTHR31301">
    <property type="entry name" value="LOB DOMAIN-CONTAINING PROTEIN 4-RELATED"/>
    <property type="match status" value="1"/>
</dbReference>
<dbReference type="PROSITE" id="PS50891">
    <property type="entry name" value="LOB"/>
    <property type="match status" value="1"/>
</dbReference>
<evidence type="ECO:0000313" key="5">
    <source>
        <dbReference type="Proteomes" id="UP000734854"/>
    </source>
</evidence>
<evidence type="ECO:0000259" key="3">
    <source>
        <dbReference type="PROSITE" id="PS50891"/>
    </source>
</evidence>
<feature type="coiled-coil region" evidence="2">
    <location>
        <begin position="93"/>
        <end position="120"/>
    </location>
</feature>
<gene>
    <name evidence="4" type="ORF">ZIOFF_015019</name>
</gene>
<comment type="similarity">
    <text evidence="1">Belongs to the LOB domain-containing protein family.</text>
</comment>
<dbReference type="EMBL" id="JACMSC010000004">
    <property type="protein sequence ID" value="KAG6525067.1"/>
    <property type="molecule type" value="Genomic_DNA"/>
</dbReference>
<dbReference type="OrthoDB" id="772606at2759"/>